<keyword evidence="1" id="KW-0479">Metal-binding</keyword>
<evidence type="ECO:0000259" key="4">
    <source>
        <dbReference type="PROSITE" id="PS50089"/>
    </source>
</evidence>
<dbReference type="InterPro" id="IPR001841">
    <property type="entry name" value="Znf_RING"/>
</dbReference>
<keyword evidence="1" id="KW-0862">Zinc</keyword>
<evidence type="ECO:0000256" key="2">
    <source>
        <dbReference type="SAM" id="MobiDB-lite"/>
    </source>
</evidence>
<dbReference type="PROSITE" id="PS50089">
    <property type="entry name" value="ZF_RING_2"/>
    <property type="match status" value="1"/>
</dbReference>
<dbReference type="OrthoDB" id="296747at2759"/>
<evidence type="ECO:0000313" key="5">
    <source>
        <dbReference type="EMBL" id="CAD8206129.1"/>
    </source>
</evidence>
<gene>
    <name evidence="5" type="ORF">POCTA_138.1.T1370057</name>
</gene>
<feature type="compositionally biased region" description="Low complexity" evidence="2">
    <location>
        <begin position="274"/>
        <end position="287"/>
    </location>
</feature>
<protein>
    <recommendedName>
        <fullName evidence="4">RING-type domain-containing protein</fullName>
    </recommendedName>
</protein>
<dbReference type="GO" id="GO:0008270">
    <property type="term" value="F:zinc ion binding"/>
    <property type="evidence" value="ECO:0007669"/>
    <property type="project" value="UniProtKB-KW"/>
</dbReference>
<sequence length="362" mass="42891">MQYNLQIIQLTEIKYLLFQLKRKLQVILCRQRINEKLHYISNQIPPPTQIIIFQSTIVISLMIIINYIVPNYQGFFDNKIQLVLLEGEEIIQKLTMQKIYTLDDKIVQIPECSICLLPLNIDLCIIVDCGHVFHKECVASLKQSAFQQCPVCRVQMKNVCDIFYTIKIKDVQDEPKYMANMIQIITLKEEIEKFKQNDKDHHEKVLALQEMLKKKELKIQLLRKHYKNQKVEYNNMNGIFIQEHNQIIDLYHHFGNMLKSWVTNNKIPNQLDAQSTSNSQSSEQNSESQDDEEEQSSNQMDQFEDQQNKVANFLKQITTLVQDKLNQKKREEENQKIQQSKSQKKQCLKEIQSFEKTQRQHN</sequence>
<organism evidence="5 6">
    <name type="scientific">Paramecium octaurelia</name>
    <dbReference type="NCBI Taxonomy" id="43137"/>
    <lineage>
        <taxon>Eukaryota</taxon>
        <taxon>Sar</taxon>
        <taxon>Alveolata</taxon>
        <taxon>Ciliophora</taxon>
        <taxon>Intramacronucleata</taxon>
        <taxon>Oligohymenophorea</taxon>
        <taxon>Peniculida</taxon>
        <taxon>Parameciidae</taxon>
        <taxon>Paramecium</taxon>
    </lineage>
</organism>
<keyword evidence="6" id="KW-1185">Reference proteome</keyword>
<feature type="domain" description="RING-type" evidence="4">
    <location>
        <begin position="112"/>
        <end position="153"/>
    </location>
</feature>
<dbReference type="Pfam" id="PF13639">
    <property type="entry name" value="zf-RING_2"/>
    <property type="match status" value="1"/>
</dbReference>
<reference evidence="5" key="1">
    <citation type="submission" date="2021-01" db="EMBL/GenBank/DDBJ databases">
        <authorList>
            <consortium name="Genoscope - CEA"/>
            <person name="William W."/>
        </authorList>
    </citation>
    <scope>NUCLEOTIDE SEQUENCE</scope>
</reference>
<keyword evidence="1" id="KW-0863">Zinc-finger</keyword>
<dbReference type="SMART" id="SM00184">
    <property type="entry name" value="RING"/>
    <property type="match status" value="1"/>
</dbReference>
<evidence type="ECO:0000256" key="1">
    <source>
        <dbReference type="PROSITE-ProRule" id="PRU00175"/>
    </source>
</evidence>
<dbReference type="EMBL" id="CAJJDP010000138">
    <property type="protein sequence ID" value="CAD8206129.1"/>
    <property type="molecule type" value="Genomic_DNA"/>
</dbReference>
<feature type="transmembrane region" description="Helical" evidence="3">
    <location>
        <begin position="50"/>
        <end position="69"/>
    </location>
</feature>
<comment type="caution">
    <text evidence="5">The sequence shown here is derived from an EMBL/GenBank/DDBJ whole genome shotgun (WGS) entry which is preliminary data.</text>
</comment>
<feature type="region of interest" description="Disordered" evidence="2">
    <location>
        <begin position="270"/>
        <end position="301"/>
    </location>
</feature>
<dbReference type="OMA" id="CDIFYTI"/>
<keyword evidence="3" id="KW-1133">Transmembrane helix</keyword>
<dbReference type="Proteomes" id="UP000683925">
    <property type="component" value="Unassembled WGS sequence"/>
</dbReference>
<feature type="compositionally biased region" description="Basic and acidic residues" evidence="2">
    <location>
        <begin position="326"/>
        <end position="335"/>
    </location>
</feature>
<feature type="region of interest" description="Disordered" evidence="2">
    <location>
        <begin position="326"/>
        <end position="348"/>
    </location>
</feature>
<proteinExistence type="predicted"/>
<accession>A0A8S1XX96</accession>
<keyword evidence="3" id="KW-0812">Transmembrane</keyword>
<evidence type="ECO:0000313" key="6">
    <source>
        <dbReference type="Proteomes" id="UP000683925"/>
    </source>
</evidence>
<keyword evidence="3" id="KW-0472">Membrane</keyword>
<evidence type="ECO:0000256" key="3">
    <source>
        <dbReference type="SAM" id="Phobius"/>
    </source>
</evidence>
<name>A0A8S1XX96_PAROT</name>
<dbReference type="AlphaFoldDB" id="A0A8S1XX96"/>